<dbReference type="Proteomes" id="UP000655588">
    <property type="component" value="Unassembled WGS sequence"/>
</dbReference>
<name>A0A833S2U7_9HYME</name>
<gene>
    <name evidence="1" type="ORF">E2986_13894</name>
</gene>
<sequence>MPVVRRYLGNSTRITHDYFIILLHMDTNYRANIGKWLPPPGDVLEKWFANSSMLTKRIDNLVEAIALIIQDITNAQSCDFEVRLTFLWPNFCRDLVFHSENDC</sequence>
<keyword evidence="2" id="KW-1185">Reference proteome</keyword>
<accession>A0A833S2U7</accession>
<protein>
    <submittedName>
        <fullName evidence="1">Uncharacterized protein</fullName>
    </submittedName>
</protein>
<evidence type="ECO:0000313" key="2">
    <source>
        <dbReference type="Proteomes" id="UP000655588"/>
    </source>
</evidence>
<comment type="caution">
    <text evidence="1">The sequence shown here is derived from an EMBL/GenBank/DDBJ whole genome shotgun (WGS) entry which is preliminary data.</text>
</comment>
<dbReference type="AlphaFoldDB" id="A0A833S2U7"/>
<dbReference type="EMBL" id="WNWW01000309">
    <property type="protein sequence ID" value="KAF3426587.1"/>
    <property type="molecule type" value="Genomic_DNA"/>
</dbReference>
<evidence type="ECO:0000313" key="1">
    <source>
        <dbReference type="EMBL" id="KAF3426587.1"/>
    </source>
</evidence>
<proteinExistence type="predicted"/>
<reference evidence="1" key="1">
    <citation type="submission" date="2019-11" db="EMBL/GenBank/DDBJ databases">
        <title>The nuclear and mitochondrial genomes of Frieseomelitta varia - a highly eusocial stingless bee (Meliponini) with a permanently sterile worker caste.</title>
        <authorList>
            <person name="Freitas F.C.P."/>
            <person name="Lourenco A.P."/>
            <person name="Nunes F.M.F."/>
            <person name="Paschoal A.R."/>
            <person name="Abreu F.C.P."/>
            <person name="Barbin F.O."/>
            <person name="Bataglia L."/>
            <person name="Cardoso-Junior C.A.M."/>
            <person name="Cervoni M.S."/>
            <person name="Silva S.R."/>
            <person name="Dalarmi F."/>
            <person name="Del Lama M.A."/>
            <person name="Depintor T.S."/>
            <person name="Ferreira K.M."/>
            <person name="Goria P.S."/>
            <person name="Jaskot M.C."/>
            <person name="Lago D.C."/>
            <person name="Luna-Lucena D."/>
            <person name="Moda L.M."/>
            <person name="Nascimento L."/>
            <person name="Pedrino M."/>
            <person name="Rabico F.O."/>
            <person name="Sanches F.C."/>
            <person name="Santos D.E."/>
            <person name="Santos C.G."/>
            <person name="Vieira J."/>
            <person name="Lopes T.F."/>
            <person name="Barchuk A.R."/>
            <person name="Hartfelder K."/>
            <person name="Simoes Z.L.P."/>
            <person name="Bitondi M.M.G."/>
            <person name="Pinheiro D.G."/>
        </authorList>
    </citation>
    <scope>NUCLEOTIDE SEQUENCE</scope>
    <source>
        <strain evidence="1">USP_RPSP 00005682</strain>
        <tissue evidence="1">Whole individual</tissue>
    </source>
</reference>
<organism evidence="1 2">
    <name type="scientific">Frieseomelitta varia</name>
    <dbReference type="NCBI Taxonomy" id="561572"/>
    <lineage>
        <taxon>Eukaryota</taxon>
        <taxon>Metazoa</taxon>
        <taxon>Ecdysozoa</taxon>
        <taxon>Arthropoda</taxon>
        <taxon>Hexapoda</taxon>
        <taxon>Insecta</taxon>
        <taxon>Pterygota</taxon>
        <taxon>Neoptera</taxon>
        <taxon>Endopterygota</taxon>
        <taxon>Hymenoptera</taxon>
        <taxon>Apocrita</taxon>
        <taxon>Aculeata</taxon>
        <taxon>Apoidea</taxon>
        <taxon>Anthophila</taxon>
        <taxon>Apidae</taxon>
        <taxon>Frieseomelitta</taxon>
    </lineage>
</organism>